<feature type="compositionally biased region" description="Pro residues" evidence="1">
    <location>
        <begin position="11"/>
        <end position="23"/>
    </location>
</feature>
<sequence length="188" mass="20202">MPDFSKHDEQPQPPYGQPAPPSYGAPTPTYGQPALYYGAPALYHGPPASPPAVQPGYRQAYGYPVPSGNGPTGKIRGTGVAVLLTIVTFGIYPLYWYYVVHDEMKRHTGQGLGGGLALLIAFFIGVVVPFITANEVGELYTRRGWRAPVSGATGLWYFPGAFILVGPLVWFVKTNGALNAYWRALGAS</sequence>
<evidence type="ECO:0000256" key="2">
    <source>
        <dbReference type="SAM" id="Phobius"/>
    </source>
</evidence>
<dbReference type="EMBL" id="CP110615">
    <property type="protein sequence ID" value="UZJ24008.1"/>
    <property type="molecule type" value="Genomic_DNA"/>
</dbReference>
<feature type="transmembrane region" description="Helical" evidence="2">
    <location>
        <begin position="154"/>
        <end position="172"/>
    </location>
</feature>
<keyword evidence="5" id="KW-1185">Reference proteome</keyword>
<evidence type="ECO:0000313" key="4">
    <source>
        <dbReference type="EMBL" id="UZJ24008.1"/>
    </source>
</evidence>
<feature type="transmembrane region" description="Helical" evidence="2">
    <location>
        <begin position="111"/>
        <end position="133"/>
    </location>
</feature>
<feature type="domain" description="DUF4234" evidence="3">
    <location>
        <begin position="76"/>
        <end position="179"/>
    </location>
</feature>
<evidence type="ECO:0000259" key="3">
    <source>
        <dbReference type="Pfam" id="PF14018"/>
    </source>
</evidence>
<dbReference type="RefSeq" id="WP_265382115.1">
    <property type="nucleotide sequence ID" value="NZ_CP110615.1"/>
</dbReference>
<keyword evidence="2" id="KW-1133">Transmembrane helix</keyword>
<proteinExistence type="predicted"/>
<feature type="compositionally biased region" description="Basic and acidic residues" evidence="1">
    <location>
        <begin position="1"/>
        <end position="10"/>
    </location>
</feature>
<dbReference type="Proteomes" id="UP001164965">
    <property type="component" value="Chromosome"/>
</dbReference>
<evidence type="ECO:0000256" key="1">
    <source>
        <dbReference type="SAM" id="MobiDB-lite"/>
    </source>
</evidence>
<feature type="region of interest" description="Disordered" evidence="1">
    <location>
        <begin position="1"/>
        <end position="24"/>
    </location>
</feature>
<accession>A0ABY6NYI8</accession>
<gene>
    <name evidence="4" type="ORF">RHODO2019_12555</name>
</gene>
<evidence type="ECO:0000313" key="5">
    <source>
        <dbReference type="Proteomes" id="UP001164965"/>
    </source>
</evidence>
<dbReference type="Pfam" id="PF14018">
    <property type="entry name" value="DUF4234"/>
    <property type="match status" value="1"/>
</dbReference>
<keyword evidence="2" id="KW-0812">Transmembrane</keyword>
<dbReference type="InterPro" id="IPR025328">
    <property type="entry name" value="DUF4234"/>
</dbReference>
<protein>
    <submittedName>
        <fullName evidence="4">DUF4234 domain-containing protein</fullName>
    </submittedName>
</protein>
<reference evidence="4" key="1">
    <citation type="submission" date="2022-10" db="EMBL/GenBank/DDBJ databases">
        <title>Rhodococcus sp.75.</title>
        <authorList>
            <person name="Sun M."/>
        </authorList>
    </citation>
    <scope>NUCLEOTIDE SEQUENCE</scope>
    <source>
        <strain evidence="4">75</strain>
    </source>
</reference>
<organism evidence="4 5">
    <name type="scientific">Rhodococcus antarcticus</name>
    <dbReference type="NCBI Taxonomy" id="2987751"/>
    <lineage>
        <taxon>Bacteria</taxon>
        <taxon>Bacillati</taxon>
        <taxon>Actinomycetota</taxon>
        <taxon>Actinomycetes</taxon>
        <taxon>Mycobacteriales</taxon>
        <taxon>Nocardiaceae</taxon>
        <taxon>Rhodococcus</taxon>
    </lineage>
</organism>
<keyword evidence="2" id="KW-0472">Membrane</keyword>
<feature type="transmembrane region" description="Helical" evidence="2">
    <location>
        <begin position="80"/>
        <end position="99"/>
    </location>
</feature>
<name>A0ABY6NYI8_9NOCA</name>